<evidence type="ECO:0000313" key="2">
    <source>
        <dbReference type="Proteomes" id="UP000297014"/>
    </source>
</evidence>
<dbReference type="EMBL" id="JALP01000019">
    <property type="protein sequence ID" value="THG92111.1"/>
    <property type="molecule type" value="Genomic_DNA"/>
</dbReference>
<gene>
    <name evidence="1" type="ORF">AJ85_16845</name>
</gene>
<sequence length="51" mass="5936">MDDLWNKIRESVESLNPPKMVGLLYKSGYLDGLENTMRKKWPKIPPDVFGK</sequence>
<dbReference type="AlphaFoldDB" id="A0A4S4K3A9"/>
<protein>
    <submittedName>
        <fullName evidence="1">Uncharacterized protein</fullName>
    </submittedName>
</protein>
<proteinExistence type="predicted"/>
<accession>A0A4S4K3A9</accession>
<dbReference type="RefSeq" id="WP_160173418.1">
    <property type="nucleotide sequence ID" value="NZ_ALPT02000048.1"/>
</dbReference>
<reference evidence="1 2" key="1">
    <citation type="submission" date="2014-01" db="EMBL/GenBank/DDBJ databases">
        <title>Draft genome sequencing of Bacillus alcalophilus CGMCC 1.3604.</title>
        <authorList>
            <person name="Yang J."/>
            <person name="Diao L."/>
            <person name="Yang S."/>
        </authorList>
    </citation>
    <scope>NUCLEOTIDE SEQUENCE [LARGE SCALE GENOMIC DNA]</scope>
    <source>
        <strain evidence="1 2">CGMCC 1.3604</strain>
    </source>
</reference>
<name>A0A4S4K3A9_ALKAL</name>
<evidence type="ECO:0000313" key="1">
    <source>
        <dbReference type="EMBL" id="THG92111.1"/>
    </source>
</evidence>
<dbReference type="Proteomes" id="UP000297014">
    <property type="component" value="Unassembled WGS sequence"/>
</dbReference>
<comment type="caution">
    <text evidence="1">The sequence shown here is derived from an EMBL/GenBank/DDBJ whole genome shotgun (WGS) entry which is preliminary data.</text>
</comment>
<organism evidence="1 2">
    <name type="scientific">Alkalihalobacillus alcalophilus ATCC 27647 = CGMCC 1.3604</name>
    <dbReference type="NCBI Taxonomy" id="1218173"/>
    <lineage>
        <taxon>Bacteria</taxon>
        <taxon>Bacillati</taxon>
        <taxon>Bacillota</taxon>
        <taxon>Bacilli</taxon>
        <taxon>Bacillales</taxon>
        <taxon>Bacillaceae</taxon>
        <taxon>Alkalihalobacillus</taxon>
    </lineage>
</organism>